<dbReference type="InterPro" id="IPR000812">
    <property type="entry name" value="TFIIB"/>
</dbReference>
<dbReference type="InterPro" id="IPR013150">
    <property type="entry name" value="TFIIB_cyclin"/>
</dbReference>
<accession>A0A6B2LF61</accession>
<dbReference type="Gene3D" id="2.20.25.10">
    <property type="match status" value="1"/>
</dbReference>
<evidence type="ECO:0000313" key="4">
    <source>
        <dbReference type="EMBL" id="NDV35467.1"/>
    </source>
</evidence>
<dbReference type="GO" id="GO:0097550">
    <property type="term" value="C:transcription preinitiation complex"/>
    <property type="evidence" value="ECO:0007669"/>
    <property type="project" value="TreeGrafter"/>
</dbReference>
<feature type="domain" description="Transcription factor TFIIB cyclin-like" evidence="3">
    <location>
        <begin position="68"/>
        <end position="142"/>
    </location>
</feature>
<dbReference type="GO" id="GO:0017025">
    <property type="term" value="F:TBP-class protein binding"/>
    <property type="evidence" value="ECO:0007669"/>
    <property type="project" value="InterPro"/>
</dbReference>
<organism evidence="4">
    <name type="scientific">Arcella intermedia</name>
    <dbReference type="NCBI Taxonomy" id="1963864"/>
    <lineage>
        <taxon>Eukaryota</taxon>
        <taxon>Amoebozoa</taxon>
        <taxon>Tubulinea</taxon>
        <taxon>Elardia</taxon>
        <taxon>Arcellinida</taxon>
        <taxon>Sphaerothecina</taxon>
        <taxon>Arcellidae</taxon>
        <taxon>Arcella</taxon>
    </lineage>
</organism>
<reference evidence="4" key="1">
    <citation type="journal article" date="2020" name="J. Eukaryot. Microbiol.">
        <title>De novo Sequencing, Assembly and Annotation of the Transcriptome for the Free-Living Testate Amoeba Arcella intermedia.</title>
        <authorList>
            <person name="Ribeiro G.M."/>
            <person name="Porfirio-Sousa A.L."/>
            <person name="Maurer-Alcala X.X."/>
            <person name="Katz L.A."/>
            <person name="Lahr D.J.G."/>
        </authorList>
    </citation>
    <scope>NUCLEOTIDE SEQUENCE</scope>
</reference>
<dbReference type="InterPro" id="IPR036915">
    <property type="entry name" value="Cyclin-like_sf"/>
</dbReference>
<keyword evidence="1" id="KW-0805">Transcription regulation</keyword>
<evidence type="ECO:0000259" key="3">
    <source>
        <dbReference type="Pfam" id="PF00382"/>
    </source>
</evidence>
<evidence type="ECO:0000256" key="1">
    <source>
        <dbReference type="ARBA" id="ARBA00023015"/>
    </source>
</evidence>
<dbReference type="SUPFAM" id="SSF47954">
    <property type="entry name" value="Cyclin-like"/>
    <property type="match status" value="2"/>
</dbReference>
<proteinExistence type="predicted"/>
<dbReference type="Gene3D" id="1.10.472.10">
    <property type="entry name" value="Cyclin-like"/>
    <property type="match status" value="2"/>
</dbReference>
<evidence type="ECO:0000256" key="2">
    <source>
        <dbReference type="ARBA" id="ARBA00023163"/>
    </source>
</evidence>
<dbReference type="EMBL" id="GIBP01006498">
    <property type="protein sequence ID" value="NDV35467.1"/>
    <property type="molecule type" value="Transcribed_RNA"/>
</dbReference>
<sequence length="245" mass="26411">MACGRVAQEKIIDTTAEWRDFDGEEGGKARAETVDDVLGDVSTLPTPPSSKTRGPVDPLVGCIARLGELVVSLDLKADVKTAAKGIYKQFSTHIRGKKVRGSRSDAMLLAVLFYALKECKVPRTFKELSSASGVSPHEIMSMSKVLLKHWTPARAEPVAPFELVVRLCSVLELPEGVKRTGEQIARNAASRVGGHPMSVAAAAVFMATQLGHLNTTERDIAKAASVSPSTIKNTYAKMKEMHDLI</sequence>
<dbReference type="GO" id="GO:0070897">
    <property type="term" value="P:transcription preinitiation complex assembly"/>
    <property type="evidence" value="ECO:0007669"/>
    <property type="project" value="InterPro"/>
</dbReference>
<dbReference type="PANTHER" id="PTHR11618:SF13">
    <property type="entry name" value="TRANSCRIPTION INITIATION FACTOR IIB"/>
    <property type="match status" value="1"/>
</dbReference>
<dbReference type="AlphaFoldDB" id="A0A6B2LF61"/>
<dbReference type="PRINTS" id="PR00685">
    <property type="entry name" value="TIFACTORIIB"/>
</dbReference>
<dbReference type="PANTHER" id="PTHR11618">
    <property type="entry name" value="TRANSCRIPTION INITIATION FACTOR IIB-RELATED"/>
    <property type="match status" value="1"/>
</dbReference>
<dbReference type="GO" id="GO:0005634">
    <property type="term" value="C:nucleus"/>
    <property type="evidence" value="ECO:0007669"/>
    <property type="project" value="TreeGrafter"/>
</dbReference>
<protein>
    <recommendedName>
        <fullName evidence="3">Transcription factor TFIIB cyclin-like domain-containing protein</fullName>
    </recommendedName>
</protein>
<keyword evidence="2" id="KW-0804">Transcription</keyword>
<dbReference type="Pfam" id="PF00382">
    <property type="entry name" value="TFIIB"/>
    <property type="match status" value="2"/>
</dbReference>
<name>A0A6B2LF61_9EUKA</name>
<feature type="domain" description="Transcription factor TFIIB cyclin-like" evidence="3">
    <location>
        <begin position="156"/>
        <end position="240"/>
    </location>
</feature>